<feature type="domain" description="Peptidase S9 prolyl oligopeptidase catalytic" evidence="2">
    <location>
        <begin position="542"/>
        <end position="740"/>
    </location>
</feature>
<organism evidence="4 5">
    <name type="scientific">Urechidicola vernalis</name>
    <dbReference type="NCBI Taxonomy" id="3075600"/>
    <lineage>
        <taxon>Bacteria</taxon>
        <taxon>Pseudomonadati</taxon>
        <taxon>Bacteroidota</taxon>
        <taxon>Flavobacteriia</taxon>
        <taxon>Flavobacteriales</taxon>
        <taxon>Flavobacteriaceae</taxon>
        <taxon>Urechidicola</taxon>
    </lineage>
</organism>
<comment type="caution">
    <text evidence="4">The sequence shown here is derived from an EMBL/GenBank/DDBJ whole genome shotgun (WGS) entry which is preliminary data.</text>
</comment>
<dbReference type="PANTHER" id="PTHR11731:SF193">
    <property type="entry name" value="DIPEPTIDYL PEPTIDASE 9"/>
    <property type="match status" value="1"/>
</dbReference>
<dbReference type="SUPFAM" id="SSF53474">
    <property type="entry name" value="alpha/beta-Hydrolases"/>
    <property type="match status" value="1"/>
</dbReference>
<dbReference type="EMBL" id="JAVRHV010000004">
    <property type="protein sequence ID" value="MDT0553548.1"/>
    <property type="molecule type" value="Genomic_DNA"/>
</dbReference>
<gene>
    <name evidence="4" type="ORF">RM519_09855</name>
</gene>
<protein>
    <submittedName>
        <fullName evidence="4">Prolyl oligopeptidase family serine peptidase</fullName>
    </submittedName>
</protein>
<dbReference type="InterPro" id="IPR029058">
    <property type="entry name" value="AB_hydrolase_fold"/>
</dbReference>
<dbReference type="RefSeq" id="WP_311593598.1">
    <property type="nucleotide sequence ID" value="NZ_JAVRHV010000004.1"/>
</dbReference>
<dbReference type="Pfam" id="PF00326">
    <property type="entry name" value="Peptidase_S9"/>
    <property type="match status" value="1"/>
</dbReference>
<proteinExistence type="predicted"/>
<dbReference type="Pfam" id="PF00930">
    <property type="entry name" value="DPPIV_N"/>
    <property type="match status" value="1"/>
</dbReference>
<name>A0ABU2Y5R2_9FLAO</name>
<dbReference type="InterPro" id="IPR050278">
    <property type="entry name" value="Serine_Prot_S9B/DPPIV"/>
</dbReference>
<dbReference type="PANTHER" id="PTHR11731">
    <property type="entry name" value="PROTEASE FAMILY S9B,C DIPEPTIDYL-PEPTIDASE IV-RELATED"/>
    <property type="match status" value="1"/>
</dbReference>
<evidence type="ECO:0000259" key="2">
    <source>
        <dbReference type="Pfam" id="PF00326"/>
    </source>
</evidence>
<keyword evidence="1" id="KW-0732">Signal</keyword>
<accession>A0ABU2Y5R2</accession>
<feature type="chain" id="PRO_5046983189" evidence="1">
    <location>
        <begin position="21"/>
        <end position="750"/>
    </location>
</feature>
<dbReference type="InterPro" id="IPR002469">
    <property type="entry name" value="Peptidase_S9B_N"/>
</dbReference>
<dbReference type="Proteomes" id="UP001252186">
    <property type="component" value="Unassembled WGS sequence"/>
</dbReference>
<dbReference type="SUPFAM" id="SSF82171">
    <property type="entry name" value="DPP6 N-terminal domain-like"/>
    <property type="match status" value="1"/>
</dbReference>
<dbReference type="Gene3D" id="2.140.10.30">
    <property type="entry name" value="Dipeptidylpeptidase IV, N-terminal domain"/>
    <property type="match status" value="1"/>
</dbReference>
<dbReference type="Gene3D" id="3.40.50.1820">
    <property type="entry name" value="alpha/beta hydrolase"/>
    <property type="match status" value="1"/>
</dbReference>
<feature type="signal peptide" evidence="1">
    <location>
        <begin position="1"/>
        <end position="20"/>
    </location>
</feature>
<evidence type="ECO:0000313" key="4">
    <source>
        <dbReference type="EMBL" id="MDT0553548.1"/>
    </source>
</evidence>
<sequence>MNKFLKLSFLVLFISSSLFSQQISKEDYKRAVSYMYANYNNKTAFNLTTNVNWFEDKSGIWFIDYSKNAKTYKTVNFKNGKVTELFDHAKFSQEFSKFTKDTIAFNDISISDVESSKDGIQFKYKNKKYQLDTKKFEFSKVEEEKKEERNEFETKSPDGKWIAFVRDYNLFIKSVDDKEEHQLTTDGKKDYEYATWYGWYDKMEGENGDRPKHFYVDWSPDSKFLKTDVLDFRNAEKMYLLDWSIDSLYKPKLMTYFRGSPGDTSMVHVQPVVFNVEKKKQLDVNLPKQTHINSVTTQWTEKSSELIARIPERGYQKEEVNLIDLNSNTSKNLISEISKTNIDDFRFVQFEGQNKLVFLSQRSGWRQLYECDFVGNIKAITKGDFVINDVKYLDEENGDVYFMASGVDAQMNPYHQQLYKVDVKGKMELLTPEKTHHEVNFSEDGAHFVDAYSTISIPTKTVLRKSKSGRIVVQLTQADISHFTSQGFESPEVFHLIAKDKKTKIYGAFWKPSNFDATKSYPIIDATYTGPHTQRFPKSFNLSFSEQSLAELGFIVVRIDGLGTSGRSKEFLGHSYKNMGKNLEDHVLAIEHLANKHSFINKDKVGIYGHSAGGFDTGRALLAFPDFYKVGVASSADHDFRMEKAWWPEMYMGWPVDESYEAASNITNAKNLKGKLLLVHGGIDENVNPSATFKLAEAFVNADKEFDLLILPSQRHGYTGKARNYFIKKRWNYFVEHLKNENPVWDFSWE</sequence>
<evidence type="ECO:0000259" key="3">
    <source>
        <dbReference type="Pfam" id="PF00930"/>
    </source>
</evidence>
<dbReference type="InterPro" id="IPR001375">
    <property type="entry name" value="Peptidase_S9_cat"/>
</dbReference>
<evidence type="ECO:0000256" key="1">
    <source>
        <dbReference type="SAM" id="SignalP"/>
    </source>
</evidence>
<reference evidence="4 5" key="1">
    <citation type="submission" date="2023-09" db="EMBL/GenBank/DDBJ databases">
        <authorList>
            <person name="Rey-Velasco X."/>
        </authorList>
    </citation>
    <scope>NUCLEOTIDE SEQUENCE [LARGE SCALE GENOMIC DNA]</scope>
    <source>
        <strain evidence="4 5">P050</strain>
    </source>
</reference>
<feature type="domain" description="Dipeptidylpeptidase IV N-terminal" evidence="3">
    <location>
        <begin position="120"/>
        <end position="458"/>
    </location>
</feature>
<evidence type="ECO:0000313" key="5">
    <source>
        <dbReference type="Proteomes" id="UP001252186"/>
    </source>
</evidence>
<keyword evidence="5" id="KW-1185">Reference proteome</keyword>